<sequence>MLLMRGIMKSFSGVTALDNIHFEVKPGEIHALLGANGAGKSTLMKILTGAYAFDQGELLLDGKTLTVRNPQDAIQSGIQCVYQEVDTVLFPELTVTENIMLDRFTNGGVTWVNWRALEKEASRILASVGLFTPVGRKVSELSLSEKQLILIARAVAQQAKIVVFDEPTAPLSLSEAERLFHLMRKLKDEGVACIFITHRLPEVFAVCDRITVMRDGRVISTRNAADTSIPAVIADMLGRTFGEEFPKRSVPIGGVLLEAQGLRRGTRVRGVSLAVRAGEIVGIAGLVGAGKSELSRLLFGADSPDGGTIRLRGKTLRLKQPHDAVKHGIVLVPEERRKEGILAYESVGANLTLPTLSRHSVLGFVRRSRERLTANALVARLGVKTPGLNQLVARLSGGNQQKVAVGKWLPTEANVFLFDEPTKGVDIGAKQDMFRLIGDLAAEGKGVIYFSSEIQEITGIADRILVMCDGRIVKELSREEATQNTILYYASGGGEEK</sequence>
<keyword evidence="12" id="KW-1185">Reference proteome</keyword>
<evidence type="ECO:0000256" key="4">
    <source>
        <dbReference type="ARBA" id="ARBA00022597"/>
    </source>
</evidence>
<evidence type="ECO:0000256" key="9">
    <source>
        <dbReference type="ARBA" id="ARBA00023136"/>
    </source>
</evidence>
<evidence type="ECO:0000256" key="1">
    <source>
        <dbReference type="ARBA" id="ARBA00004202"/>
    </source>
</evidence>
<feature type="domain" description="ABC transporter" evidence="10">
    <location>
        <begin position="250"/>
        <end position="494"/>
    </location>
</feature>
<dbReference type="Gene3D" id="3.40.50.300">
    <property type="entry name" value="P-loop containing nucleotide triphosphate hydrolases"/>
    <property type="match status" value="2"/>
</dbReference>
<dbReference type="PATRIC" id="fig|1178515.4.peg.3587"/>
<evidence type="ECO:0000256" key="2">
    <source>
        <dbReference type="ARBA" id="ARBA00022448"/>
    </source>
</evidence>
<dbReference type="CDD" id="cd03216">
    <property type="entry name" value="ABC_Carb_Monos_I"/>
    <property type="match status" value="1"/>
</dbReference>
<dbReference type="KEGG" id="pswu:SY83_17800"/>
<protein>
    <submittedName>
        <fullName evidence="11">ABC transporter</fullName>
    </submittedName>
</protein>
<dbReference type="InterPro" id="IPR027417">
    <property type="entry name" value="P-loop_NTPase"/>
</dbReference>
<dbReference type="EMBL" id="CP011388">
    <property type="protein sequence ID" value="ANE47838.1"/>
    <property type="molecule type" value="Genomic_DNA"/>
</dbReference>
<dbReference type="Proteomes" id="UP000076927">
    <property type="component" value="Chromosome"/>
</dbReference>
<dbReference type="Pfam" id="PF00005">
    <property type="entry name" value="ABC_tran"/>
    <property type="match status" value="2"/>
</dbReference>
<dbReference type="InterPro" id="IPR003439">
    <property type="entry name" value="ABC_transporter-like_ATP-bd"/>
</dbReference>
<dbReference type="PANTHER" id="PTHR43790:SF3">
    <property type="entry name" value="D-ALLOSE IMPORT ATP-BINDING PROTEIN ALSA-RELATED"/>
    <property type="match status" value="1"/>
</dbReference>
<evidence type="ECO:0000256" key="7">
    <source>
        <dbReference type="ARBA" id="ARBA00022840"/>
    </source>
</evidence>
<dbReference type="CDD" id="cd03215">
    <property type="entry name" value="ABC_Carb_Monos_II"/>
    <property type="match status" value="1"/>
</dbReference>
<dbReference type="PROSITE" id="PS00211">
    <property type="entry name" value="ABC_TRANSPORTER_1"/>
    <property type="match status" value="1"/>
</dbReference>
<dbReference type="InterPro" id="IPR050107">
    <property type="entry name" value="ABC_carbohydrate_import_ATPase"/>
</dbReference>
<evidence type="ECO:0000313" key="11">
    <source>
        <dbReference type="EMBL" id="ANE47838.1"/>
    </source>
</evidence>
<evidence type="ECO:0000256" key="5">
    <source>
        <dbReference type="ARBA" id="ARBA00022737"/>
    </source>
</evidence>
<evidence type="ECO:0000313" key="12">
    <source>
        <dbReference type="Proteomes" id="UP000076927"/>
    </source>
</evidence>
<dbReference type="AlphaFoldDB" id="A0A172TLC6"/>
<dbReference type="GO" id="GO:0016887">
    <property type="term" value="F:ATP hydrolysis activity"/>
    <property type="evidence" value="ECO:0007669"/>
    <property type="project" value="InterPro"/>
</dbReference>
<comment type="subcellular location">
    <subcellularLocation>
        <location evidence="1">Cell membrane</location>
        <topology evidence="1">Peripheral membrane protein</topology>
    </subcellularLocation>
</comment>
<dbReference type="GO" id="GO:0005886">
    <property type="term" value="C:plasma membrane"/>
    <property type="evidence" value="ECO:0007669"/>
    <property type="project" value="UniProtKB-SubCell"/>
</dbReference>
<dbReference type="RefSeq" id="WP_068608959.1">
    <property type="nucleotide sequence ID" value="NZ_CP011388.1"/>
</dbReference>
<gene>
    <name evidence="11" type="ORF">SY83_17800</name>
</gene>
<dbReference type="PROSITE" id="PS50893">
    <property type="entry name" value="ABC_TRANSPORTER_2"/>
    <property type="match status" value="2"/>
</dbReference>
<accession>A0A172TLC6</accession>
<dbReference type="InterPro" id="IPR003593">
    <property type="entry name" value="AAA+_ATPase"/>
</dbReference>
<evidence type="ECO:0000256" key="6">
    <source>
        <dbReference type="ARBA" id="ARBA00022741"/>
    </source>
</evidence>
<keyword evidence="8" id="KW-1278">Translocase</keyword>
<evidence type="ECO:0000256" key="8">
    <source>
        <dbReference type="ARBA" id="ARBA00022967"/>
    </source>
</evidence>
<name>A0A172TLC6_9BACL</name>
<feature type="domain" description="ABC transporter" evidence="10">
    <location>
        <begin position="2"/>
        <end position="240"/>
    </location>
</feature>
<dbReference type="FunFam" id="3.40.50.300:FF:000127">
    <property type="entry name" value="Ribose import ATP-binding protein RbsA"/>
    <property type="match status" value="1"/>
</dbReference>
<dbReference type="GO" id="GO:0005524">
    <property type="term" value="F:ATP binding"/>
    <property type="evidence" value="ECO:0007669"/>
    <property type="project" value="UniProtKB-KW"/>
</dbReference>
<dbReference type="STRING" id="1178515.SY83_17800"/>
<keyword evidence="9" id="KW-0472">Membrane</keyword>
<organism evidence="11 12">
    <name type="scientific">Paenibacillus swuensis</name>
    <dbReference type="NCBI Taxonomy" id="1178515"/>
    <lineage>
        <taxon>Bacteria</taxon>
        <taxon>Bacillati</taxon>
        <taxon>Bacillota</taxon>
        <taxon>Bacilli</taxon>
        <taxon>Bacillales</taxon>
        <taxon>Paenibacillaceae</taxon>
        <taxon>Paenibacillus</taxon>
    </lineage>
</organism>
<evidence type="ECO:0000259" key="10">
    <source>
        <dbReference type="PROSITE" id="PS50893"/>
    </source>
</evidence>
<reference evidence="11 12" key="1">
    <citation type="submission" date="2015-01" db="EMBL/GenBank/DDBJ databases">
        <title>Paenibacillus swuensis/DY6/whole genome sequencing.</title>
        <authorList>
            <person name="Kim M.K."/>
            <person name="Srinivasan S."/>
            <person name="Lee J.-J."/>
        </authorList>
    </citation>
    <scope>NUCLEOTIDE SEQUENCE [LARGE SCALE GENOMIC DNA]</scope>
    <source>
        <strain evidence="11 12">DY6</strain>
    </source>
</reference>
<dbReference type="SUPFAM" id="SSF52540">
    <property type="entry name" value="P-loop containing nucleoside triphosphate hydrolases"/>
    <property type="match status" value="2"/>
</dbReference>
<keyword evidence="6" id="KW-0547">Nucleotide-binding</keyword>
<keyword evidence="7" id="KW-0067">ATP-binding</keyword>
<dbReference type="PANTHER" id="PTHR43790">
    <property type="entry name" value="CARBOHYDRATE TRANSPORT ATP-BINDING PROTEIN MG119-RELATED"/>
    <property type="match status" value="1"/>
</dbReference>
<evidence type="ECO:0000256" key="3">
    <source>
        <dbReference type="ARBA" id="ARBA00022475"/>
    </source>
</evidence>
<proteinExistence type="predicted"/>
<keyword evidence="4" id="KW-0762">Sugar transport</keyword>
<keyword evidence="2" id="KW-0813">Transport</keyword>
<dbReference type="SMART" id="SM00382">
    <property type="entry name" value="AAA"/>
    <property type="match status" value="2"/>
</dbReference>
<keyword evidence="5" id="KW-0677">Repeat</keyword>
<keyword evidence="3" id="KW-1003">Cell membrane</keyword>
<dbReference type="InterPro" id="IPR017871">
    <property type="entry name" value="ABC_transporter-like_CS"/>
</dbReference>